<dbReference type="RefSeq" id="WP_317963362.1">
    <property type="nucleotide sequence ID" value="NZ_OX458333.1"/>
</dbReference>
<proteinExistence type="predicted"/>
<dbReference type="Gene3D" id="2.120.10.80">
    <property type="entry name" value="Kelch-type beta propeller"/>
    <property type="match status" value="1"/>
</dbReference>
<organism evidence="2 3">
    <name type="scientific">Methylocaldum szegediense</name>
    <dbReference type="NCBI Taxonomy" id="73780"/>
    <lineage>
        <taxon>Bacteria</taxon>
        <taxon>Pseudomonadati</taxon>
        <taxon>Pseudomonadota</taxon>
        <taxon>Gammaproteobacteria</taxon>
        <taxon>Methylococcales</taxon>
        <taxon>Methylococcaceae</taxon>
        <taxon>Methylocaldum</taxon>
    </lineage>
</organism>
<name>A0ABM9I5F2_9GAMM</name>
<dbReference type="SUPFAM" id="SSF50965">
    <property type="entry name" value="Galactose oxidase, central domain"/>
    <property type="match status" value="1"/>
</dbReference>
<evidence type="ECO:0000313" key="2">
    <source>
        <dbReference type="EMBL" id="CAI8903325.1"/>
    </source>
</evidence>
<evidence type="ECO:0000259" key="1">
    <source>
        <dbReference type="Pfam" id="PF13229"/>
    </source>
</evidence>
<feature type="domain" description="Right handed beta helix" evidence="1">
    <location>
        <begin position="450"/>
        <end position="584"/>
    </location>
</feature>
<dbReference type="SUPFAM" id="SSF51126">
    <property type="entry name" value="Pectin lyase-like"/>
    <property type="match status" value="1"/>
</dbReference>
<sequence length="702" mass="77651">MSSIVTFGCKTRPTTARRCADTRPHARSLLLYWLLTSAFVLLGASLPSVAAEKKPASRIDQMLRAISPGDWLELPNTSMTSVFPKNSETTWGAIGPEAVVRAWGGAAYDTKRNAFVFHGGGHTDYGGNEVYAFFLKELAWRRLTDPSPMKKLESGQYVTTDGTPVSAHTYDGLEYLPNVDRIFRNGGSEWYNGSNFDRSAWLFDMDRHIWERKSEGGGGYLASAYDPVRGTIYVVGSKFVDEYDPVRDKWQRRLSRLASFRVDVAAIDPINRQLVTNSFRPGVISYQINPDGSLTNRSLVVTKGATEWDKRMAALEYDPVRKVMVAWDGGRETAYLDVASWTWRRFENKSSKAAPVRKRDADYSASGAIFGRWRYVPDYDVFIGYNAPRRNVWVWKPAAVKDGDTTPPPPPPKPVVKPLLDKLKPGEVLVIPPGTYKEAGVIRASNVRIKADGVRLEGVAVDGKAALVVKGDDVTIEGLECANIRVGDGNGACVRLEGRNLTLRRVHFHDSQSGLLSWNRDSGTVVVENSRFERLGSGGSAHGIYIGRGNTHLVVRRSAFLSSTDQGHEIKSRAAKNTIEHNVIASLDGVDSRLIDLPEGGENVIRRNVLEKGPASSNQDMIGIGLEGHKSLHPLNFTLIEDNIILLERRSRNVLANYRNVPPPKIERNKVIGGDRVGGSNTWFPNRAAAGLPPYPKLPKPF</sequence>
<dbReference type="InterPro" id="IPR039448">
    <property type="entry name" value="Beta_helix"/>
</dbReference>
<protein>
    <submittedName>
        <fullName evidence="2">Right handed beta helix region</fullName>
    </submittedName>
</protein>
<dbReference type="InterPro" id="IPR015915">
    <property type="entry name" value="Kelch-typ_b-propeller"/>
</dbReference>
<dbReference type="InterPro" id="IPR011043">
    <property type="entry name" value="Gal_Oxase/kelch_b-propeller"/>
</dbReference>
<dbReference type="Proteomes" id="UP001162030">
    <property type="component" value="Chromosome"/>
</dbReference>
<dbReference type="InterPro" id="IPR011050">
    <property type="entry name" value="Pectin_lyase_fold/virulence"/>
</dbReference>
<reference evidence="2 3" key="1">
    <citation type="submission" date="2023-03" db="EMBL/GenBank/DDBJ databases">
        <authorList>
            <person name="Pearce D."/>
        </authorList>
    </citation>
    <scope>NUCLEOTIDE SEQUENCE [LARGE SCALE GENOMIC DNA]</scope>
    <source>
        <strain evidence="2">Msz</strain>
    </source>
</reference>
<dbReference type="Gene3D" id="2.160.20.10">
    <property type="entry name" value="Single-stranded right-handed beta-helix, Pectin lyase-like"/>
    <property type="match status" value="1"/>
</dbReference>
<accession>A0ABM9I5F2</accession>
<dbReference type="InterPro" id="IPR012334">
    <property type="entry name" value="Pectin_lyas_fold"/>
</dbReference>
<evidence type="ECO:0000313" key="3">
    <source>
        <dbReference type="Proteomes" id="UP001162030"/>
    </source>
</evidence>
<dbReference type="EMBL" id="OX458333">
    <property type="protein sequence ID" value="CAI8903325.1"/>
    <property type="molecule type" value="Genomic_DNA"/>
</dbReference>
<keyword evidence="3" id="KW-1185">Reference proteome</keyword>
<dbReference type="Pfam" id="PF13229">
    <property type="entry name" value="Beta_helix"/>
    <property type="match status" value="1"/>
</dbReference>
<gene>
    <name evidence="2" type="ORF">MSZNOR_3489</name>
</gene>